<gene>
    <name evidence="1" type="ORF">D934_04555</name>
    <name evidence="2" type="ORF">D934_07150</name>
</gene>
<organism evidence="2 3">
    <name type="scientific">Xylella fastidiosa subsp. sandyi Ann-1</name>
    <dbReference type="NCBI Taxonomy" id="155920"/>
    <lineage>
        <taxon>Bacteria</taxon>
        <taxon>Pseudomonadati</taxon>
        <taxon>Pseudomonadota</taxon>
        <taxon>Gammaproteobacteria</taxon>
        <taxon>Lysobacterales</taxon>
        <taxon>Lysobacteraceae</taxon>
        <taxon>Xylella</taxon>
    </lineage>
</organism>
<dbReference type="KEGG" id="xfs:D934_04555"/>
<dbReference type="KEGG" id="xfs:D934_07150"/>
<dbReference type="AlphaFoldDB" id="A0A060H3A2"/>
<evidence type="ECO:0000313" key="2">
    <source>
        <dbReference type="EMBL" id="AIC11269.1"/>
    </source>
</evidence>
<evidence type="ECO:0008006" key="4">
    <source>
        <dbReference type="Google" id="ProtNLM"/>
    </source>
</evidence>
<dbReference type="EMBL" id="CP006696">
    <property type="protein sequence ID" value="AIC11107.1"/>
    <property type="molecule type" value="Genomic_DNA"/>
</dbReference>
<protein>
    <recommendedName>
        <fullName evidence="4">DNA injection protein</fullName>
    </recommendedName>
</protein>
<evidence type="ECO:0000313" key="3">
    <source>
        <dbReference type="Proteomes" id="UP000027215"/>
    </source>
</evidence>
<dbReference type="Proteomes" id="UP000027215">
    <property type="component" value="Chromosome"/>
</dbReference>
<reference evidence="2 3" key="1">
    <citation type="submission" date="2013-08" db="EMBL/GenBank/DDBJ databases">
        <authorList>
            <person name="Stouthamer R."/>
            <person name="Nunney L."/>
        </authorList>
    </citation>
    <scope>NUCLEOTIDE SEQUENCE [LARGE SCALE GENOMIC DNA]</scope>
    <source>
        <strain evidence="3">ann-1</strain>
        <strain evidence="2">Ann-1</strain>
    </source>
</reference>
<dbReference type="RefSeq" id="WP_020850876.1">
    <property type="nucleotide sequence ID" value="NZ_CP006696.1"/>
</dbReference>
<dbReference type="EMBL" id="CP006696">
    <property type="protein sequence ID" value="AIC11269.1"/>
    <property type="molecule type" value="Genomic_DNA"/>
</dbReference>
<proteinExistence type="predicted"/>
<name>A0A060H3A2_XYLFS</name>
<dbReference type="PATRIC" id="fig|155920.8.peg.1095"/>
<evidence type="ECO:0000313" key="1">
    <source>
        <dbReference type="EMBL" id="AIC11107.1"/>
    </source>
</evidence>
<dbReference type="HOGENOM" id="CLU_102975_0_0_6"/>
<accession>A0A060H3A2</accession>
<sequence length="235" mass="25186">MPWASLIPAAGSILGSLISNRSAHRAADAQTQASQAAIAEQQRQYNQTRQDQMPWLTAGQNALAGQQAVLHGDYSGFQNSPDYAYALQQGLQGVDRSAAARGSLYSGGHQADLVNYAQGLAMQNLNNYWNRLAGMSNAGQAASSHLASFGQNYAANMGNQLNNAAQARGWAANRISDNTTNMLAGVSNALGDWYEGRQRHTNNGASFGNASTADPYARNPYISDPYRQHQWYAGG</sequence>